<keyword evidence="4" id="KW-1185">Reference proteome</keyword>
<evidence type="ECO:0000313" key="3">
    <source>
        <dbReference type="EMBL" id="GMR39285.1"/>
    </source>
</evidence>
<evidence type="ECO:0000313" key="4">
    <source>
        <dbReference type="Proteomes" id="UP001328107"/>
    </source>
</evidence>
<proteinExistence type="predicted"/>
<name>A0AAN4ZLP1_9BILA</name>
<dbReference type="Proteomes" id="UP001328107">
    <property type="component" value="Unassembled WGS sequence"/>
</dbReference>
<feature type="signal peptide" evidence="2">
    <location>
        <begin position="1"/>
        <end position="19"/>
    </location>
</feature>
<gene>
    <name evidence="3" type="ORF">PMAYCL1PPCAC_09480</name>
</gene>
<feature type="region of interest" description="Disordered" evidence="1">
    <location>
        <begin position="52"/>
        <end position="75"/>
    </location>
</feature>
<keyword evidence="2" id="KW-0732">Signal</keyword>
<dbReference type="AlphaFoldDB" id="A0AAN4ZLP1"/>
<evidence type="ECO:0000256" key="1">
    <source>
        <dbReference type="SAM" id="MobiDB-lite"/>
    </source>
</evidence>
<protein>
    <submittedName>
        <fullName evidence="3">Uncharacterized protein</fullName>
    </submittedName>
</protein>
<comment type="caution">
    <text evidence="3">The sequence shown here is derived from an EMBL/GenBank/DDBJ whole genome shotgun (WGS) entry which is preliminary data.</text>
</comment>
<sequence>QIVLSAILLAIAFTAPIKCQEVVTTEAATTPPPFEGDQSIDDGTVMVKEAPTNNTEPLAEEGNDVTTNNEPLAPSHSVDNLRELMASSGIPERAIEEYIANEYYRPLTNENEGPGLMWYLKYARNTLSPEQTEKAVRHHLSSEGLSDQAVDEYIAGEFHLGIDTAGMELARREWARKWFAEKANDTPSTTVAPIEASTPVAIDRDEIRSSLSKIGYSAEAIEDYFALGLPQHLPSNEYARLINNYWALKWQHTVAETAHARGQEVLNEVSSIFRNGYQATEALKMLSADGPMTIEKLLLLKPAFEALPQYDRDIFRRVMNYVNNKVYSKLGFEFGAEVV</sequence>
<organism evidence="3 4">
    <name type="scientific">Pristionchus mayeri</name>
    <dbReference type="NCBI Taxonomy" id="1317129"/>
    <lineage>
        <taxon>Eukaryota</taxon>
        <taxon>Metazoa</taxon>
        <taxon>Ecdysozoa</taxon>
        <taxon>Nematoda</taxon>
        <taxon>Chromadorea</taxon>
        <taxon>Rhabditida</taxon>
        <taxon>Rhabditina</taxon>
        <taxon>Diplogasteromorpha</taxon>
        <taxon>Diplogasteroidea</taxon>
        <taxon>Neodiplogasteridae</taxon>
        <taxon>Pristionchus</taxon>
    </lineage>
</organism>
<accession>A0AAN4ZLP1</accession>
<dbReference type="EMBL" id="BTRK01000002">
    <property type="protein sequence ID" value="GMR39285.1"/>
    <property type="molecule type" value="Genomic_DNA"/>
</dbReference>
<evidence type="ECO:0000256" key="2">
    <source>
        <dbReference type="SAM" id="SignalP"/>
    </source>
</evidence>
<feature type="non-terminal residue" evidence="3">
    <location>
        <position position="1"/>
    </location>
</feature>
<feature type="chain" id="PRO_5042933016" evidence="2">
    <location>
        <begin position="20"/>
        <end position="339"/>
    </location>
</feature>
<reference evidence="4" key="1">
    <citation type="submission" date="2022-10" db="EMBL/GenBank/DDBJ databases">
        <title>Genome assembly of Pristionchus species.</title>
        <authorList>
            <person name="Yoshida K."/>
            <person name="Sommer R.J."/>
        </authorList>
    </citation>
    <scope>NUCLEOTIDE SEQUENCE [LARGE SCALE GENOMIC DNA]</scope>
    <source>
        <strain evidence="4">RS5460</strain>
    </source>
</reference>